<evidence type="ECO:0000256" key="1">
    <source>
        <dbReference type="SAM" id="Phobius"/>
    </source>
</evidence>
<feature type="transmembrane region" description="Helical" evidence="1">
    <location>
        <begin position="90"/>
        <end position="111"/>
    </location>
</feature>
<keyword evidence="3" id="KW-1185">Reference proteome</keyword>
<name>A0A917Z4A0_9ALTE</name>
<protein>
    <submittedName>
        <fullName evidence="2">Uncharacterized protein</fullName>
    </submittedName>
</protein>
<dbReference type="AlphaFoldDB" id="A0A917Z4A0"/>
<dbReference type="Proteomes" id="UP000606935">
    <property type="component" value="Unassembled WGS sequence"/>
</dbReference>
<organism evidence="2 3">
    <name type="scientific">Bowmanella pacifica</name>
    <dbReference type="NCBI Taxonomy" id="502051"/>
    <lineage>
        <taxon>Bacteria</taxon>
        <taxon>Pseudomonadati</taxon>
        <taxon>Pseudomonadota</taxon>
        <taxon>Gammaproteobacteria</taxon>
        <taxon>Alteromonadales</taxon>
        <taxon>Alteromonadaceae</taxon>
        <taxon>Bowmanella</taxon>
    </lineage>
</organism>
<reference evidence="2" key="2">
    <citation type="submission" date="2020-09" db="EMBL/GenBank/DDBJ databases">
        <authorList>
            <person name="Sun Q."/>
            <person name="Zhou Y."/>
        </authorList>
    </citation>
    <scope>NUCLEOTIDE SEQUENCE</scope>
    <source>
        <strain evidence="2">CGMCC 1.7086</strain>
    </source>
</reference>
<accession>A0A917Z4A0</accession>
<evidence type="ECO:0000313" key="3">
    <source>
        <dbReference type="Proteomes" id="UP000606935"/>
    </source>
</evidence>
<dbReference type="EMBL" id="BMLS01000009">
    <property type="protein sequence ID" value="GGO74693.1"/>
    <property type="molecule type" value="Genomic_DNA"/>
</dbReference>
<keyword evidence="1" id="KW-0812">Transmembrane</keyword>
<evidence type="ECO:0000313" key="2">
    <source>
        <dbReference type="EMBL" id="GGO74693.1"/>
    </source>
</evidence>
<dbReference type="RefSeq" id="WP_188699043.1">
    <property type="nucleotide sequence ID" value="NZ_BMLS01000009.1"/>
</dbReference>
<keyword evidence="1" id="KW-0472">Membrane</keyword>
<sequence length="120" mass="13803">MLDKLRVVAIKLRWLRPFLSLVGLASLAVFIYVLLLSGSSSQDSLLIPSILTLLWSGISYWFITAFSRLPRRPSPRQNWSVRMKIRFIRGFYLLLMLTAACLTMVVVFISIRGINLWLQS</sequence>
<keyword evidence="1" id="KW-1133">Transmembrane helix</keyword>
<proteinExistence type="predicted"/>
<comment type="caution">
    <text evidence="2">The sequence shown here is derived from an EMBL/GenBank/DDBJ whole genome shotgun (WGS) entry which is preliminary data.</text>
</comment>
<feature type="transmembrane region" description="Helical" evidence="1">
    <location>
        <begin position="21"/>
        <end position="39"/>
    </location>
</feature>
<gene>
    <name evidence="2" type="ORF">GCM10010982_38130</name>
</gene>
<feature type="transmembrane region" description="Helical" evidence="1">
    <location>
        <begin position="45"/>
        <end position="69"/>
    </location>
</feature>
<reference evidence="2" key="1">
    <citation type="journal article" date="2014" name="Int. J. Syst. Evol. Microbiol.">
        <title>Complete genome sequence of Corynebacterium casei LMG S-19264T (=DSM 44701T), isolated from a smear-ripened cheese.</title>
        <authorList>
            <consortium name="US DOE Joint Genome Institute (JGI-PGF)"/>
            <person name="Walter F."/>
            <person name="Albersmeier A."/>
            <person name="Kalinowski J."/>
            <person name="Ruckert C."/>
        </authorList>
    </citation>
    <scope>NUCLEOTIDE SEQUENCE</scope>
    <source>
        <strain evidence="2">CGMCC 1.7086</strain>
    </source>
</reference>